<accession>A0A8J9YHA5</accession>
<evidence type="ECO:0000256" key="1">
    <source>
        <dbReference type="ARBA" id="ARBA00004123"/>
    </source>
</evidence>
<organism evidence="2 3">
    <name type="scientific">Brenthis ino</name>
    <name type="common">lesser marbled fritillary</name>
    <dbReference type="NCBI Taxonomy" id="405034"/>
    <lineage>
        <taxon>Eukaryota</taxon>
        <taxon>Metazoa</taxon>
        <taxon>Ecdysozoa</taxon>
        <taxon>Arthropoda</taxon>
        <taxon>Hexapoda</taxon>
        <taxon>Insecta</taxon>
        <taxon>Pterygota</taxon>
        <taxon>Neoptera</taxon>
        <taxon>Endopterygota</taxon>
        <taxon>Lepidoptera</taxon>
        <taxon>Glossata</taxon>
        <taxon>Ditrysia</taxon>
        <taxon>Papilionoidea</taxon>
        <taxon>Nymphalidae</taxon>
        <taxon>Heliconiinae</taxon>
        <taxon>Argynnini</taxon>
        <taxon>Brenthis</taxon>
    </lineage>
</organism>
<dbReference type="Proteomes" id="UP000838878">
    <property type="component" value="Chromosome 7"/>
</dbReference>
<reference evidence="2" key="1">
    <citation type="submission" date="2021-12" db="EMBL/GenBank/DDBJ databases">
        <authorList>
            <person name="Martin H S."/>
        </authorList>
    </citation>
    <scope>NUCLEOTIDE SEQUENCE</scope>
</reference>
<proteinExistence type="predicted"/>
<gene>
    <name evidence="2" type="ORF">BINO364_LOCUS13051</name>
</gene>
<dbReference type="OrthoDB" id="8186615at2759"/>
<dbReference type="GO" id="GO:0005634">
    <property type="term" value="C:nucleus"/>
    <property type="evidence" value="ECO:0007669"/>
    <property type="project" value="UniProtKB-SubCell"/>
</dbReference>
<dbReference type="InterPro" id="IPR001005">
    <property type="entry name" value="SANT/Myb"/>
</dbReference>
<comment type="subcellular location">
    <subcellularLocation>
        <location evidence="1">Nucleus</location>
    </subcellularLocation>
</comment>
<dbReference type="CDD" id="cd00167">
    <property type="entry name" value="SANT"/>
    <property type="match status" value="1"/>
</dbReference>
<feature type="non-terminal residue" evidence="2">
    <location>
        <position position="228"/>
    </location>
</feature>
<dbReference type="Gene3D" id="1.10.10.60">
    <property type="entry name" value="Homeodomain-like"/>
    <property type="match status" value="1"/>
</dbReference>
<name>A0A8J9YHA5_9NEOP</name>
<dbReference type="InterPro" id="IPR009057">
    <property type="entry name" value="Homeodomain-like_sf"/>
</dbReference>
<evidence type="ECO:0000313" key="3">
    <source>
        <dbReference type="Proteomes" id="UP000838878"/>
    </source>
</evidence>
<evidence type="ECO:0000313" key="2">
    <source>
        <dbReference type="EMBL" id="CAH0727751.1"/>
    </source>
</evidence>
<dbReference type="EMBL" id="OV170227">
    <property type="protein sequence ID" value="CAH0727751.1"/>
    <property type="molecule type" value="Genomic_DNA"/>
</dbReference>
<dbReference type="AlphaFoldDB" id="A0A8J9YHA5"/>
<keyword evidence="3" id="KW-1185">Reference proteome</keyword>
<sequence>MDNQQSTSGTKLEGWSKEEKFELLQALKEYGSQNIDQIRNYITTKNEEEVRKAMQFYKEKALLQSNSQQKKVKKINNAPVIPLASWAKFITDSYGYEELQTETATALRIIADFEIKPPGVCTEKIDFRKVYHMLADATEGKQLPNDKLITAVFDKCIIETALTSKAFIKSTTYKQILQSINTTDIDINVFSKPTDNIELATLRHLTSQKCYNPLNITENYLKPSSYTR</sequence>
<dbReference type="SUPFAM" id="SSF46689">
    <property type="entry name" value="Homeodomain-like"/>
    <property type="match status" value="1"/>
</dbReference>
<evidence type="ECO:0008006" key="4">
    <source>
        <dbReference type="Google" id="ProtNLM"/>
    </source>
</evidence>
<protein>
    <recommendedName>
        <fullName evidence="4">SANT domain-containing protein</fullName>
    </recommendedName>
</protein>